<keyword evidence="4" id="KW-1185">Reference proteome</keyword>
<dbReference type="Proteomes" id="UP000197097">
    <property type="component" value="Unassembled WGS sequence"/>
</dbReference>
<evidence type="ECO:0000259" key="2">
    <source>
        <dbReference type="PROSITE" id="PS01159"/>
    </source>
</evidence>
<dbReference type="InterPro" id="IPR001202">
    <property type="entry name" value="WW_dom"/>
</dbReference>
<sequence>MIPVSVTGVKIVLRREERLVMRLEFRIFPVAATGPLVAAFIVASYSQATESPPTPPPKRLLVIADHSTGNQTAHGASSHAVATIERLGRQSGAYVATIRTDMTLVTKGEVWGKGDYAKGGPKASRAATLDHYDAVLFYTNGETDLSDAQKRDLLAFVHADGKGFIGVHSAAATAYGWPEYGVMLGGVFDNHPWKVTAAQIIVERPDFPAMRGWSTGMTLTDEHYQMRAAPYSRGEVDVLARLDPQSVDLGTPGVHRTDRDFPVAWIKRYGKGRVFYSGLGHTDESWDDPRVQSMFLEGIRWALGSGGGEVRPHPMSDAGQRADMTEKR</sequence>
<evidence type="ECO:0000313" key="3">
    <source>
        <dbReference type="EMBL" id="OWQ95321.1"/>
    </source>
</evidence>
<dbReference type="PANTHER" id="PTHR40469">
    <property type="entry name" value="SECRETED GLYCOSYL HYDROLASE"/>
    <property type="match status" value="1"/>
</dbReference>
<dbReference type="Gene3D" id="3.40.50.880">
    <property type="match status" value="1"/>
</dbReference>
<comment type="caution">
    <text evidence="3">The sequence shown here is derived from an EMBL/GenBank/DDBJ whole genome shotgun (WGS) entry which is preliminary data.</text>
</comment>
<reference evidence="3 4" key="1">
    <citation type="journal article" date="2002" name="Int. J. Syst. Evol. Microbiol.">
        <title>Sphingopyxis witflariensis sp. nov., isolated from activated sludge.</title>
        <authorList>
            <person name="Kampfer P."/>
            <person name="Witzenberger R."/>
            <person name="Denner E.B."/>
            <person name="Busse H.J."/>
            <person name="Neef A."/>
        </authorList>
    </citation>
    <scope>NUCLEOTIDE SEQUENCE [LARGE SCALE GENOMIC DNA]</scope>
    <source>
        <strain evidence="3 4">DSM 14551</strain>
    </source>
</reference>
<proteinExistence type="predicted"/>
<dbReference type="PROSITE" id="PS01159">
    <property type="entry name" value="WW_DOMAIN_1"/>
    <property type="match status" value="1"/>
</dbReference>
<keyword evidence="3" id="KW-0378">Hydrolase</keyword>
<dbReference type="GO" id="GO:0016787">
    <property type="term" value="F:hydrolase activity"/>
    <property type="evidence" value="ECO:0007669"/>
    <property type="project" value="UniProtKB-KW"/>
</dbReference>
<dbReference type="InterPro" id="IPR029010">
    <property type="entry name" value="ThuA-like"/>
</dbReference>
<dbReference type="AlphaFoldDB" id="A0A246JQL8"/>
<organism evidence="3 4">
    <name type="scientific">Sphingopyxis witflariensis</name>
    <dbReference type="NCBI Taxonomy" id="173675"/>
    <lineage>
        <taxon>Bacteria</taxon>
        <taxon>Pseudomonadati</taxon>
        <taxon>Pseudomonadota</taxon>
        <taxon>Alphaproteobacteria</taxon>
        <taxon>Sphingomonadales</taxon>
        <taxon>Sphingomonadaceae</taxon>
        <taxon>Sphingopyxis</taxon>
    </lineage>
</organism>
<dbReference type="InterPro" id="IPR029062">
    <property type="entry name" value="Class_I_gatase-like"/>
</dbReference>
<accession>A0A246JQL8</accession>
<dbReference type="PANTHER" id="PTHR40469:SF2">
    <property type="entry name" value="GALACTOSE-BINDING DOMAIN-LIKE SUPERFAMILY PROTEIN"/>
    <property type="match status" value="1"/>
</dbReference>
<feature type="domain" description="WW" evidence="2">
    <location>
        <begin position="265"/>
        <end position="289"/>
    </location>
</feature>
<feature type="region of interest" description="Disordered" evidence="1">
    <location>
        <begin position="306"/>
        <end position="328"/>
    </location>
</feature>
<gene>
    <name evidence="3" type="ORF">CDQ91_13610</name>
</gene>
<protein>
    <submittedName>
        <fullName evidence="3">Glycosyl hydrolase</fullName>
    </submittedName>
</protein>
<dbReference type="EMBL" id="NISJ01000007">
    <property type="protein sequence ID" value="OWQ95321.1"/>
    <property type="molecule type" value="Genomic_DNA"/>
</dbReference>
<evidence type="ECO:0000256" key="1">
    <source>
        <dbReference type="SAM" id="MobiDB-lite"/>
    </source>
</evidence>
<evidence type="ECO:0000313" key="4">
    <source>
        <dbReference type="Proteomes" id="UP000197097"/>
    </source>
</evidence>
<dbReference type="Pfam" id="PF06283">
    <property type="entry name" value="ThuA"/>
    <property type="match status" value="1"/>
</dbReference>
<name>A0A246JQL8_9SPHN</name>
<dbReference type="SUPFAM" id="SSF52317">
    <property type="entry name" value="Class I glutamine amidotransferase-like"/>
    <property type="match status" value="1"/>
</dbReference>